<evidence type="ECO:0000256" key="1">
    <source>
        <dbReference type="SAM" id="Phobius"/>
    </source>
</evidence>
<dbReference type="OrthoDB" id="9790504at2"/>
<reference evidence="2 3" key="1">
    <citation type="submission" date="2014-07" db="EMBL/GenBank/DDBJ databases">
        <title>Draft genome of Clostridium celerecrescens 152B isolated from sediments associated with methane hydrate from Krishna Godavari basin.</title>
        <authorList>
            <person name="Honkalas V.S."/>
            <person name="Dabir A.P."/>
            <person name="Arora P."/>
            <person name="Dhakephalkar P.K."/>
        </authorList>
    </citation>
    <scope>NUCLEOTIDE SEQUENCE [LARGE SCALE GENOMIC DNA]</scope>
    <source>
        <strain evidence="2 3">152B</strain>
    </source>
</reference>
<dbReference type="EMBL" id="JPME01000018">
    <property type="protein sequence ID" value="KEZ89469.1"/>
    <property type="molecule type" value="Genomic_DNA"/>
</dbReference>
<dbReference type="Pfam" id="PF13782">
    <property type="entry name" value="SpoVAB"/>
    <property type="match status" value="1"/>
</dbReference>
<feature type="transmembrane region" description="Helical" evidence="1">
    <location>
        <begin position="78"/>
        <end position="100"/>
    </location>
</feature>
<keyword evidence="1" id="KW-0472">Membrane</keyword>
<dbReference type="STRING" id="29354.IO98_16000"/>
<sequence>MFLREVFLVFIGLSAGGIIAAGVFAFLVIIGVFPRLIGATRTNKHILLFESVIILGGVLGNIWDIYKIPIGFGGNLALGIYGLSVGIFVGILVMSLAETLKALPVIGRRIHLAVGLQYLILSLGIGKLIGSLIYFTGNFGQ</sequence>
<organism evidence="2 3">
    <name type="scientific">Lacrimispora celerecrescens</name>
    <dbReference type="NCBI Taxonomy" id="29354"/>
    <lineage>
        <taxon>Bacteria</taxon>
        <taxon>Bacillati</taxon>
        <taxon>Bacillota</taxon>
        <taxon>Clostridia</taxon>
        <taxon>Lachnospirales</taxon>
        <taxon>Lachnospiraceae</taxon>
        <taxon>Lacrimispora</taxon>
    </lineage>
</organism>
<feature type="transmembrane region" description="Helical" evidence="1">
    <location>
        <begin position="45"/>
        <end position="66"/>
    </location>
</feature>
<name>A0A084JKI5_9FIRM</name>
<proteinExistence type="predicted"/>
<keyword evidence="1" id="KW-0812">Transmembrane</keyword>
<dbReference type="Proteomes" id="UP000028525">
    <property type="component" value="Unassembled WGS sequence"/>
</dbReference>
<keyword evidence="3" id="KW-1185">Reference proteome</keyword>
<accession>A0A084JKI5</accession>
<gene>
    <name evidence="2" type="ORF">IO98_16000</name>
</gene>
<protein>
    <submittedName>
        <fullName evidence="2">Stage V sporulation protein AB</fullName>
    </submittedName>
</protein>
<keyword evidence="1" id="KW-1133">Transmembrane helix</keyword>
<feature type="transmembrane region" description="Helical" evidence="1">
    <location>
        <begin position="6"/>
        <end position="33"/>
    </location>
</feature>
<dbReference type="RefSeq" id="WP_038282723.1">
    <property type="nucleotide sequence ID" value="NZ_JPME01000018.1"/>
</dbReference>
<dbReference type="InterPro" id="IPR020144">
    <property type="entry name" value="SpoVAB"/>
</dbReference>
<dbReference type="AlphaFoldDB" id="A0A084JKI5"/>
<evidence type="ECO:0000313" key="2">
    <source>
        <dbReference type="EMBL" id="KEZ89469.1"/>
    </source>
</evidence>
<evidence type="ECO:0000313" key="3">
    <source>
        <dbReference type="Proteomes" id="UP000028525"/>
    </source>
</evidence>
<feature type="transmembrane region" description="Helical" evidence="1">
    <location>
        <begin position="112"/>
        <end position="135"/>
    </location>
</feature>
<comment type="caution">
    <text evidence="2">The sequence shown here is derived from an EMBL/GenBank/DDBJ whole genome shotgun (WGS) entry which is preliminary data.</text>
</comment>